<dbReference type="GO" id="GO:0043138">
    <property type="term" value="F:3'-5' DNA helicase activity"/>
    <property type="evidence" value="ECO:0007669"/>
    <property type="project" value="UniProtKB-EC"/>
</dbReference>
<organism evidence="16">
    <name type="scientific">groundwater metagenome</name>
    <dbReference type="NCBI Taxonomy" id="717931"/>
    <lineage>
        <taxon>unclassified sequences</taxon>
        <taxon>metagenomes</taxon>
        <taxon>ecological metagenomes</taxon>
    </lineage>
</organism>
<comment type="catalytic activity">
    <reaction evidence="12">
        <text>Couples ATP hydrolysis with the unwinding of duplex DNA by translocating in the 3'-5' direction.</text>
        <dbReference type="EC" id="5.6.2.4"/>
    </reaction>
</comment>
<keyword evidence="2" id="KW-0540">Nuclease</keyword>
<evidence type="ECO:0000313" key="16">
    <source>
        <dbReference type="EMBL" id="CEG13351.1"/>
    </source>
</evidence>
<keyword evidence="3" id="KW-0547">Nucleotide-binding</keyword>
<keyword evidence="5 16" id="KW-0378">Hydrolase</keyword>
<dbReference type="InterPro" id="IPR000212">
    <property type="entry name" value="DNA_helicase_UvrD/REP"/>
</dbReference>
<dbReference type="Pfam" id="PF13361">
    <property type="entry name" value="UvrD_C"/>
    <property type="match status" value="2"/>
</dbReference>
<keyword evidence="7" id="KW-0269">Exonuclease</keyword>
<feature type="domain" description="UvrD-like helicase ATP-binding" evidence="15">
    <location>
        <begin position="1"/>
        <end position="277"/>
    </location>
</feature>
<dbReference type="GO" id="GO:0005524">
    <property type="term" value="F:ATP binding"/>
    <property type="evidence" value="ECO:0007669"/>
    <property type="project" value="UniProtKB-KW"/>
</dbReference>
<dbReference type="Gene3D" id="3.90.320.10">
    <property type="match status" value="1"/>
</dbReference>
<evidence type="ECO:0000256" key="2">
    <source>
        <dbReference type="ARBA" id="ARBA00022722"/>
    </source>
</evidence>
<keyword evidence="9" id="KW-0238">DNA-binding</keyword>
<evidence type="ECO:0000256" key="10">
    <source>
        <dbReference type="ARBA" id="ARBA00023204"/>
    </source>
</evidence>
<keyword evidence="11" id="KW-0413">Isomerase</keyword>
<dbReference type="InterPro" id="IPR011604">
    <property type="entry name" value="PDDEXK-like_dom_sf"/>
</dbReference>
<evidence type="ECO:0000256" key="4">
    <source>
        <dbReference type="ARBA" id="ARBA00022763"/>
    </source>
</evidence>
<evidence type="ECO:0000256" key="5">
    <source>
        <dbReference type="ARBA" id="ARBA00022801"/>
    </source>
</evidence>
<dbReference type="CDD" id="cd17932">
    <property type="entry name" value="DEXQc_UvrD"/>
    <property type="match status" value="1"/>
</dbReference>
<dbReference type="GO" id="GO:0004527">
    <property type="term" value="F:exonuclease activity"/>
    <property type="evidence" value="ECO:0007669"/>
    <property type="project" value="UniProtKB-KW"/>
</dbReference>
<comment type="similarity">
    <text evidence="1">Belongs to the helicase family. UvrD subfamily.</text>
</comment>
<dbReference type="PROSITE" id="PS51198">
    <property type="entry name" value="UVRD_HELICASE_ATP_BIND"/>
    <property type="match status" value="1"/>
</dbReference>
<dbReference type="Gene3D" id="3.40.50.300">
    <property type="entry name" value="P-loop containing nucleotide triphosphate hydrolases"/>
    <property type="match status" value="3"/>
</dbReference>
<dbReference type="GO" id="GO:0005829">
    <property type="term" value="C:cytosol"/>
    <property type="evidence" value="ECO:0007669"/>
    <property type="project" value="TreeGrafter"/>
</dbReference>
<evidence type="ECO:0000256" key="1">
    <source>
        <dbReference type="ARBA" id="ARBA00009922"/>
    </source>
</evidence>
<name>A0A098ECW1_9ZZZZ</name>
<accession>A0A098ECW1</accession>
<keyword evidence="10" id="KW-0234">DNA repair</keyword>
<dbReference type="GO" id="GO:0000725">
    <property type="term" value="P:recombinational repair"/>
    <property type="evidence" value="ECO:0007669"/>
    <property type="project" value="TreeGrafter"/>
</dbReference>
<evidence type="ECO:0000256" key="8">
    <source>
        <dbReference type="ARBA" id="ARBA00022840"/>
    </source>
</evidence>
<dbReference type="GO" id="GO:0016887">
    <property type="term" value="F:ATP hydrolysis activity"/>
    <property type="evidence" value="ECO:0007669"/>
    <property type="project" value="RHEA"/>
</dbReference>
<dbReference type="InterPro" id="IPR013986">
    <property type="entry name" value="DExx_box_DNA_helicase_dom_sf"/>
</dbReference>
<evidence type="ECO:0000256" key="11">
    <source>
        <dbReference type="ARBA" id="ARBA00023235"/>
    </source>
</evidence>
<dbReference type="Gene3D" id="1.10.10.160">
    <property type="match status" value="1"/>
</dbReference>
<evidence type="ECO:0000259" key="15">
    <source>
        <dbReference type="PROSITE" id="PS51198"/>
    </source>
</evidence>
<evidence type="ECO:0000256" key="6">
    <source>
        <dbReference type="ARBA" id="ARBA00022806"/>
    </source>
</evidence>
<dbReference type="PANTHER" id="PTHR11070">
    <property type="entry name" value="UVRD / RECB / PCRA DNA HELICASE FAMILY MEMBER"/>
    <property type="match status" value="1"/>
</dbReference>
<evidence type="ECO:0000256" key="12">
    <source>
        <dbReference type="ARBA" id="ARBA00034617"/>
    </source>
</evidence>
<dbReference type="PANTHER" id="PTHR11070:SF67">
    <property type="entry name" value="DNA 3'-5' HELICASE"/>
    <property type="match status" value="1"/>
</dbReference>
<dbReference type="GO" id="GO:0003677">
    <property type="term" value="F:DNA binding"/>
    <property type="evidence" value="ECO:0007669"/>
    <property type="project" value="UniProtKB-KW"/>
</dbReference>
<evidence type="ECO:0000256" key="9">
    <source>
        <dbReference type="ARBA" id="ARBA00023125"/>
    </source>
</evidence>
<dbReference type="EC" id="5.6.2.4" evidence="13"/>
<keyword evidence="8" id="KW-0067">ATP-binding</keyword>
<comment type="catalytic activity">
    <reaction evidence="14">
        <text>ATP + H2O = ADP + phosphate + H(+)</text>
        <dbReference type="Rhea" id="RHEA:13065"/>
        <dbReference type="ChEBI" id="CHEBI:15377"/>
        <dbReference type="ChEBI" id="CHEBI:15378"/>
        <dbReference type="ChEBI" id="CHEBI:30616"/>
        <dbReference type="ChEBI" id="CHEBI:43474"/>
        <dbReference type="ChEBI" id="CHEBI:456216"/>
        <dbReference type="EC" id="5.6.2.4"/>
    </reaction>
</comment>
<dbReference type="Pfam" id="PF00580">
    <property type="entry name" value="UvrD-helicase"/>
    <property type="match status" value="1"/>
</dbReference>
<proteinExistence type="inferred from homology"/>
<evidence type="ECO:0000256" key="13">
    <source>
        <dbReference type="ARBA" id="ARBA00034808"/>
    </source>
</evidence>
<evidence type="ECO:0000256" key="7">
    <source>
        <dbReference type="ARBA" id="ARBA00022839"/>
    </source>
</evidence>
<dbReference type="InterPro" id="IPR027417">
    <property type="entry name" value="P-loop_NTPase"/>
</dbReference>
<dbReference type="SUPFAM" id="SSF52540">
    <property type="entry name" value="P-loop containing nucleoside triphosphate hydrolases"/>
    <property type="match status" value="1"/>
</dbReference>
<dbReference type="AlphaFoldDB" id="A0A098ECW1"/>
<keyword evidence="6 16" id="KW-0347">Helicase</keyword>
<dbReference type="InterPro" id="IPR014017">
    <property type="entry name" value="DNA_helicase_UvrD-like_C"/>
</dbReference>
<protein>
    <recommendedName>
        <fullName evidence="13">DNA 3'-5' helicase</fullName>
        <ecNumber evidence="13">5.6.2.4</ecNumber>
    </recommendedName>
</protein>
<evidence type="ECO:0000256" key="14">
    <source>
        <dbReference type="ARBA" id="ARBA00048988"/>
    </source>
</evidence>
<evidence type="ECO:0000256" key="3">
    <source>
        <dbReference type="ARBA" id="ARBA00022741"/>
    </source>
</evidence>
<dbReference type="InterPro" id="IPR014016">
    <property type="entry name" value="UvrD-like_ATP-bd"/>
</dbReference>
<reference evidence="16" key="1">
    <citation type="submission" date="2014-09" db="EMBL/GenBank/DDBJ databases">
        <authorList>
            <person name="Probst J Alexander"/>
        </authorList>
    </citation>
    <scope>NUCLEOTIDE SEQUENCE</scope>
</reference>
<dbReference type="EMBL" id="CCXY01000307">
    <property type="protein sequence ID" value="CEG13351.1"/>
    <property type="molecule type" value="Genomic_DNA"/>
</dbReference>
<gene>
    <name evidence="16" type="ORF">MSIBF_A3750003</name>
</gene>
<keyword evidence="4" id="KW-0227">DNA damage</keyword>
<sequence>MSINTEKQKIIEQDGNVLVTANPGTGKTDLLAYKYAYLIKKGIESEQILCLTFTEKAKKEMENRIVKILKEQNFSSDISKLKVFTFHSYAMDNIEENGILSTNLLRCNILRYIKDKKILNYSDEYLVDNIVPKMENLMRYLKSFGVTPDKIDIGKAKNFIDDGKKYNKEEIEQFAEYFVDIFRSYEGLKNKRGIDYADMLLKFIELKNKNVFDYVLVDELQDVNMMEADVAIMSCRNFFVVGDKKQAIFGFQGGSIINFRKFENSEKFILSENFRSTNEILNYAKNYFVSKTKDISHKEELKNLYNARSKTGQKPAIYEIDKNKIYAAACELVGNLDGKTAIIVRTNSQITRLAGELKSRGINFGSTFLSSSGDAKKYIINFIKGILSSDVQDVKNAMFTPFFPCSLREAFEISSAKNVSIEGTYEKIPAFMELRKNIKNTDDINILFKERIIPMCIIHGEEYLSAGMAIHSAYREALFTLDDKSLESLVAYLESTELPSIDSDIEIGLTLTTVHKAKGMQFDNVIYIPSKPKDNGDFMDNIVKGILKSKGIDVEEELEEEGLRVDFVAFTRAKNKLFILTDKINDYSNDYGELNDVHIDIGKSRASDLNESVKRAFNLFVNKKFDEAKALLNSNNKDKWINDFVRNYFESLEGLSFSSLPDKAYDYFVNKILKIKEKNDAVLLGSEVHNAARQILSGEEYSASEDAEPFVKNILKLIEEIKKSYPEIVAAELKPELTLNHLGFDSNLKFKSSIDAIFKNKDNYLIIDWKTDKDINNASKHRQQLEIYKRIFSIKKGVDLKNIKVAIGYAGLRSTINIGKINYELDMKQPVSSTFDTISKRINLLLSWVKTPEKFLDDFIKEDVDDMLWRSVAEEFNKK</sequence>